<dbReference type="EMBL" id="WOCE01000002">
    <property type="protein sequence ID" value="KAE9619630.1"/>
    <property type="molecule type" value="Genomic_DNA"/>
</dbReference>
<keyword evidence="2" id="KW-1185">Reference proteome</keyword>
<name>A0A6A4R0I8_LUPAL</name>
<evidence type="ECO:0000313" key="2">
    <source>
        <dbReference type="Proteomes" id="UP000447434"/>
    </source>
</evidence>
<gene>
    <name evidence="1" type="ORF">Lalb_Chr02g0155281</name>
</gene>
<accession>A0A6A4R0I8</accession>
<comment type="caution">
    <text evidence="1">The sequence shown here is derived from an EMBL/GenBank/DDBJ whole genome shotgun (WGS) entry which is preliminary data.</text>
</comment>
<dbReference type="Proteomes" id="UP000447434">
    <property type="component" value="Chromosome 2"/>
</dbReference>
<proteinExistence type="predicted"/>
<evidence type="ECO:0000313" key="1">
    <source>
        <dbReference type="EMBL" id="KAE9619630.1"/>
    </source>
</evidence>
<organism evidence="1 2">
    <name type="scientific">Lupinus albus</name>
    <name type="common">White lupine</name>
    <name type="synonym">Lupinus termis</name>
    <dbReference type="NCBI Taxonomy" id="3870"/>
    <lineage>
        <taxon>Eukaryota</taxon>
        <taxon>Viridiplantae</taxon>
        <taxon>Streptophyta</taxon>
        <taxon>Embryophyta</taxon>
        <taxon>Tracheophyta</taxon>
        <taxon>Spermatophyta</taxon>
        <taxon>Magnoliopsida</taxon>
        <taxon>eudicotyledons</taxon>
        <taxon>Gunneridae</taxon>
        <taxon>Pentapetalae</taxon>
        <taxon>rosids</taxon>
        <taxon>fabids</taxon>
        <taxon>Fabales</taxon>
        <taxon>Fabaceae</taxon>
        <taxon>Papilionoideae</taxon>
        <taxon>50 kb inversion clade</taxon>
        <taxon>genistoids sensu lato</taxon>
        <taxon>core genistoids</taxon>
        <taxon>Genisteae</taxon>
        <taxon>Lupinus</taxon>
    </lineage>
</organism>
<reference evidence="2" key="1">
    <citation type="journal article" date="2020" name="Nat. Commun.">
        <title>Genome sequence of the cluster root forming white lupin.</title>
        <authorList>
            <person name="Hufnagel B."/>
            <person name="Marques A."/>
            <person name="Soriano A."/>
            <person name="Marques L."/>
            <person name="Divol F."/>
            <person name="Doumas P."/>
            <person name="Sallet E."/>
            <person name="Mancinotti D."/>
            <person name="Carrere S."/>
            <person name="Marande W."/>
            <person name="Arribat S."/>
            <person name="Keller J."/>
            <person name="Huneau C."/>
            <person name="Blein T."/>
            <person name="Aime D."/>
            <person name="Laguerre M."/>
            <person name="Taylor J."/>
            <person name="Schubert V."/>
            <person name="Nelson M."/>
            <person name="Geu-Flores F."/>
            <person name="Crespi M."/>
            <person name="Gallardo-Guerrero K."/>
            <person name="Delaux P.-M."/>
            <person name="Salse J."/>
            <person name="Berges H."/>
            <person name="Guyot R."/>
            <person name="Gouzy J."/>
            <person name="Peret B."/>
        </authorList>
    </citation>
    <scope>NUCLEOTIDE SEQUENCE [LARGE SCALE GENOMIC DNA]</scope>
    <source>
        <strain evidence="2">cv. Amiga</strain>
    </source>
</reference>
<sequence>MGLALVHKELSSIYTVCAYFQSQYNQGGCSINTYSSKYPCKNADLTSNWKIGQEFCAANAITNLIVSCLATGDKIYV</sequence>
<protein>
    <submittedName>
        <fullName evidence="1">Uncharacterized protein</fullName>
    </submittedName>
</protein>
<dbReference type="AlphaFoldDB" id="A0A6A4R0I8"/>